<dbReference type="GO" id="GO:0005546">
    <property type="term" value="F:phosphatidylinositol-4,5-bisphosphate binding"/>
    <property type="evidence" value="ECO:0007669"/>
    <property type="project" value="TreeGrafter"/>
</dbReference>
<gene>
    <name evidence="4" type="ORF">GPUH_LOCUS16113</name>
</gene>
<name>A0A183E572_9BILA</name>
<evidence type="ECO:0000256" key="1">
    <source>
        <dbReference type="ARBA" id="ARBA00022737"/>
    </source>
</evidence>
<feature type="domain" description="Gelsolin-like" evidence="3">
    <location>
        <begin position="120"/>
        <end position="193"/>
    </location>
</feature>
<dbReference type="InterPro" id="IPR029006">
    <property type="entry name" value="ADF-H/Gelsolin-like_dom_sf"/>
</dbReference>
<dbReference type="GO" id="GO:0008154">
    <property type="term" value="P:actin polymerization or depolymerization"/>
    <property type="evidence" value="ECO:0007669"/>
    <property type="project" value="TreeGrafter"/>
</dbReference>
<dbReference type="Gene3D" id="3.40.20.10">
    <property type="entry name" value="Severin"/>
    <property type="match status" value="1"/>
</dbReference>
<dbReference type="Pfam" id="PF00626">
    <property type="entry name" value="Gelsolin"/>
    <property type="match status" value="1"/>
</dbReference>
<proteinExistence type="predicted"/>
<dbReference type="PANTHER" id="PTHR11977">
    <property type="entry name" value="VILLIN"/>
    <property type="match status" value="1"/>
</dbReference>
<dbReference type="GO" id="GO:0051014">
    <property type="term" value="P:actin filament severing"/>
    <property type="evidence" value="ECO:0007669"/>
    <property type="project" value="TreeGrafter"/>
</dbReference>
<dbReference type="EMBL" id="UYRT01083313">
    <property type="protein sequence ID" value="VDN27271.1"/>
    <property type="molecule type" value="Genomic_DNA"/>
</dbReference>
<dbReference type="InterPro" id="IPR007123">
    <property type="entry name" value="Gelsolin-like_dom"/>
</dbReference>
<dbReference type="OrthoDB" id="20529at2759"/>
<evidence type="ECO:0000259" key="3">
    <source>
        <dbReference type="Pfam" id="PF00626"/>
    </source>
</evidence>
<evidence type="ECO:0000313" key="6">
    <source>
        <dbReference type="WBParaSite" id="GPUH_0001613501-mRNA-1"/>
    </source>
</evidence>
<evidence type="ECO:0000256" key="2">
    <source>
        <dbReference type="SAM" id="MobiDB-lite"/>
    </source>
</evidence>
<dbReference type="GO" id="GO:0015629">
    <property type="term" value="C:actin cytoskeleton"/>
    <property type="evidence" value="ECO:0007669"/>
    <property type="project" value="TreeGrafter"/>
</dbReference>
<dbReference type="WBParaSite" id="GPUH_0001613501-mRNA-1">
    <property type="protein sequence ID" value="GPUH_0001613501-mRNA-1"/>
    <property type="gene ID" value="GPUH_0001613501"/>
</dbReference>
<dbReference type="GO" id="GO:0005737">
    <property type="term" value="C:cytoplasm"/>
    <property type="evidence" value="ECO:0007669"/>
    <property type="project" value="TreeGrafter"/>
</dbReference>
<feature type="compositionally biased region" description="Low complexity" evidence="2">
    <location>
        <begin position="7"/>
        <end position="18"/>
    </location>
</feature>
<organism evidence="6">
    <name type="scientific">Gongylonema pulchrum</name>
    <dbReference type="NCBI Taxonomy" id="637853"/>
    <lineage>
        <taxon>Eukaryota</taxon>
        <taxon>Metazoa</taxon>
        <taxon>Ecdysozoa</taxon>
        <taxon>Nematoda</taxon>
        <taxon>Chromadorea</taxon>
        <taxon>Rhabditida</taxon>
        <taxon>Spirurina</taxon>
        <taxon>Spiruromorpha</taxon>
        <taxon>Spiruroidea</taxon>
        <taxon>Gongylonematidae</taxon>
        <taxon>Gongylonema</taxon>
    </lineage>
</organism>
<feature type="compositionally biased region" description="Basic and acidic residues" evidence="2">
    <location>
        <begin position="20"/>
        <end position="29"/>
    </location>
</feature>
<keyword evidence="1" id="KW-0677">Repeat</keyword>
<dbReference type="InterPro" id="IPR007122">
    <property type="entry name" value="Villin/Gelsolin"/>
</dbReference>
<evidence type="ECO:0000313" key="5">
    <source>
        <dbReference type="Proteomes" id="UP000271098"/>
    </source>
</evidence>
<dbReference type="PANTHER" id="PTHR11977:SF51">
    <property type="entry name" value="PROTEIN FLIGHTLESS-1 HOMOLOG"/>
    <property type="match status" value="1"/>
</dbReference>
<dbReference type="GO" id="GO:0030239">
    <property type="term" value="P:myofibril assembly"/>
    <property type="evidence" value="ECO:0007669"/>
    <property type="project" value="TreeGrafter"/>
</dbReference>
<reference evidence="6" key="1">
    <citation type="submission" date="2016-06" db="UniProtKB">
        <authorList>
            <consortium name="WormBaseParasite"/>
        </authorList>
    </citation>
    <scope>IDENTIFICATION</scope>
</reference>
<protein>
    <submittedName>
        <fullName evidence="6">Gelsolin-like domain-containing protein</fullName>
    </submittedName>
</protein>
<keyword evidence="5" id="KW-1185">Reference proteome</keyword>
<sequence>MKLAGQSPSSSISSVPSSATHKDPVARKKEFLRRRRMQADSQGANKVIEGMSHVAGAAREQLEHEAAAENIKMHSWKDKIEQQKPHIDYSEVFDEEVGQEEGMWVWEIENFYPSLLDQSLHGHFYDADCYLILHTSKEDSGALKHAIFYWIGENSTLDKGMCAAVHAVNLRNHLGATCRTEREEMNDESDDFLELFGEEITYIEGARTSSGFYTVEKPAHVTRSVFFKFFLRV</sequence>
<dbReference type="SUPFAM" id="SSF55753">
    <property type="entry name" value="Actin depolymerizing proteins"/>
    <property type="match status" value="1"/>
</dbReference>
<dbReference type="AlphaFoldDB" id="A0A183E572"/>
<dbReference type="Proteomes" id="UP000271098">
    <property type="component" value="Unassembled WGS sequence"/>
</dbReference>
<reference evidence="4 5" key="2">
    <citation type="submission" date="2018-11" db="EMBL/GenBank/DDBJ databases">
        <authorList>
            <consortium name="Pathogen Informatics"/>
        </authorList>
    </citation>
    <scope>NUCLEOTIDE SEQUENCE [LARGE SCALE GENOMIC DNA]</scope>
</reference>
<dbReference type="GO" id="GO:0051016">
    <property type="term" value="P:barbed-end actin filament capping"/>
    <property type="evidence" value="ECO:0007669"/>
    <property type="project" value="TreeGrafter"/>
</dbReference>
<feature type="region of interest" description="Disordered" evidence="2">
    <location>
        <begin position="1"/>
        <end position="43"/>
    </location>
</feature>
<evidence type="ECO:0000313" key="4">
    <source>
        <dbReference type="EMBL" id="VDN27271.1"/>
    </source>
</evidence>
<dbReference type="GO" id="GO:0005634">
    <property type="term" value="C:nucleus"/>
    <property type="evidence" value="ECO:0007669"/>
    <property type="project" value="TreeGrafter"/>
</dbReference>
<accession>A0A183E572</accession>
<dbReference type="GO" id="GO:0051015">
    <property type="term" value="F:actin filament binding"/>
    <property type="evidence" value="ECO:0007669"/>
    <property type="project" value="InterPro"/>
</dbReference>
<dbReference type="SMART" id="SM00262">
    <property type="entry name" value="GEL"/>
    <property type="match status" value="1"/>
</dbReference>
<dbReference type="CDD" id="cd11290">
    <property type="entry name" value="gelsolin_S1_like"/>
    <property type="match status" value="1"/>
</dbReference>